<keyword evidence="4" id="KW-1185">Reference proteome</keyword>
<keyword evidence="1" id="KW-0479">Metal-binding</keyword>
<reference evidence="3" key="1">
    <citation type="journal article" date="2016" name="Nat. Genet.">
        <title>A high-quality carrot genome assembly provides new insights into carotenoid accumulation and asterid genome evolution.</title>
        <authorList>
            <person name="Iorizzo M."/>
            <person name="Ellison S."/>
            <person name="Senalik D."/>
            <person name="Zeng P."/>
            <person name="Satapoomin P."/>
            <person name="Huang J."/>
            <person name="Bowman M."/>
            <person name="Iovene M."/>
            <person name="Sanseverino W."/>
            <person name="Cavagnaro P."/>
            <person name="Yildiz M."/>
            <person name="Macko-Podgorni A."/>
            <person name="Moranska E."/>
            <person name="Grzebelus E."/>
            <person name="Grzebelus D."/>
            <person name="Ashrafi H."/>
            <person name="Zheng Z."/>
            <person name="Cheng S."/>
            <person name="Spooner D."/>
            <person name="Van Deynze A."/>
            <person name="Simon P."/>
        </authorList>
    </citation>
    <scope>NUCLEOTIDE SEQUENCE</scope>
    <source>
        <tissue evidence="3">Leaf</tissue>
    </source>
</reference>
<sequence length="783" mass="89455">MITLDLAKISDNQGSTCGDCSRVGAVDVSDVVVSDECDSSITNYTLSPGGQKYYLPSSVDLVELPFPNQVFDSLDKAFKFYKEYGRLGGFDVRKGTEKKDADGTIILKHFVCSKEGYNVANFGSEEKVGKIVKERRTGSRRCGCKAKIVVKIMSLNRYFILNFVESHNHPLASEDGRQFLRCSRDMSISLRNMVFDASKVNIGCSKAYSLVKEMAGGYSNVGATLRDFRNFSRDLKEYVGVRDGQMVIDNFKVMQETSKAFYFAYELDPDGHLIMLFWADPTGRRNFEIYGDAVSFDATFDTNKYNMIFAPFTGVDKHDRCVTFAACLLAKEDVTHFSWAFRHFVKAMGRNPVVLITDQCPAMKIAIPDCFSSENGLVASKHRLCMWHIMQKFPIKLGNRLCKETDFMEKMKAYIWSSTLEVEEFENGWKSVIKEFNLEENKWLSDMYEMRASWIPSYFRDSPMFGLLRTTSRSESENFFFGHFHRQSDTLCEFWIRFQSAMDRQRNETKRLDHESNSSSPSTLSRWYIENDAADIFTRAIFYKLQEEILASCLEMQIKKMSEDVNGVIHLEIRDVKVKDKIFKVSVSKAHAVCSCQKFVMCGIVCRHAFCGLKQIGVTKFPRSLVLNRWMKIAECGSGSDVDLVSNDYFKMERVSLKLSNIWFDFRQTVNNAGIDLEKLEYVHKAIKEINAELEKYGGDAAEFSKKDHIASILGEQPVGELNILVPNISKNKGNHFKRLISDREKALNKSKKRIRRCKECSATTHDSRTCPKKKGGIETNVC</sequence>
<dbReference type="Pfam" id="PF03101">
    <property type="entry name" value="FAR1"/>
    <property type="match status" value="1"/>
</dbReference>
<evidence type="ECO:0000313" key="4">
    <source>
        <dbReference type="Proteomes" id="UP000077755"/>
    </source>
</evidence>
<keyword evidence="1" id="KW-0863">Zinc-finger</keyword>
<organism evidence="3 4">
    <name type="scientific">Daucus carota subsp. sativus</name>
    <name type="common">Carrot</name>
    <dbReference type="NCBI Taxonomy" id="79200"/>
    <lineage>
        <taxon>Eukaryota</taxon>
        <taxon>Viridiplantae</taxon>
        <taxon>Streptophyta</taxon>
        <taxon>Embryophyta</taxon>
        <taxon>Tracheophyta</taxon>
        <taxon>Spermatophyta</taxon>
        <taxon>Magnoliopsida</taxon>
        <taxon>eudicotyledons</taxon>
        <taxon>Gunneridae</taxon>
        <taxon>Pentapetalae</taxon>
        <taxon>asterids</taxon>
        <taxon>campanulids</taxon>
        <taxon>Apiales</taxon>
        <taxon>Apiaceae</taxon>
        <taxon>Apioideae</taxon>
        <taxon>Scandiceae</taxon>
        <taxon>Daucinae</taxon>
        <taxon>Daucus</taxon>
        <taxon>Daucus sect. Daucus</taxon>
    </lineage>
</organism>
<dbReference type="PANTHER" id="PTHR47718:SF18">
    <property type="entry name" value="PROTEIN FAR1-RELATED SEQUENCE 5-LIKE"/>
    <property type="match status" value="1"/>
</dbReference>
<reference evidence="3" key="2">
    <citation type="submission" date="2022-03" db="EMBL/GenBank/DDBJ databases">
        <title>Draft title - Genomic analysis of global carrot germplasm unveils the trajectory of domestication and the origin of high carotenoid orange carrot.</title>
        <authorList>
            <person name="Iorizzo M."/>
            <person name="Ellison S."/>
            <person name="Senalik D."/>
            <person name="Macko-Podgorni A."/>
            <person name="Grzebelus D."/>
            <person name="Bostan H."/>
            <person name="Rolling W."/>
            <person name="Curaba J."/>
            <person name="Simon P."/>
        </authorList>
    </citation>
    <scope>NUCLEOTIDE SEQUENCE</scope>
    <source>
        <tissue evidence="3">Leaf</tissue>
    </source>
</reference>
<dbReference type="GO" id="GO:0008270">
    <property type="term" value="F:zinc ion binding"/>
    <property type="evidence" value="ECO:0007669"/>
    <property type="project" value="UniProtKB-KW"/>
</dbReference>
<dbReference type="PROSITE" id="PS50966">
    <property type="entry name" value="ZF_SWIM"/>
    <property type="match status" value="1"/>
</dbReference>
<evidence type="ECO:0000313" key="3">
    <source>
        <dbReference type="EMBL" id="WOG85647.1"/>
    </source>
</evidence>
<dbReference type="PANTHER" id="PTHR47718">
    <property type="entry name" value="OS01G0519700 PROTEIN"/>
    <property type="match status" value="1"/>
</dbReference>
<evidence type="ECO:0000256" key="1">
    <source>
        <dbReference type="PROSITE-ProRule" id="PRU00325"/>
    </source>
</evidence>
<accession>A0AAF0WA22</accession>
<dbReference type="Proteomes" id="UP000077755">
    <property type="component" value="Chromosome 1"/>
</dbReference>
<dbReference type="KEGG" id="dcr:108225857"/>
<evidence type="ECO:0000259" key="2">
    <source>
        <dbReference type="PROSITE" id="PS50966"/>
    </source>
</evidence>
<protein>
    <recommendedName>
        <fullName evidence="2">SWIM-type domain-containing protein</fullName>
    </recommendedName>
</protein>
<dbReference type="EMBL" id="CP093343">
    <property type="protein sequence ID" value="WOG85647.1"/>
    <property type="molecule type" value="Genomic_DNA"/>
</dbReference>
<dbReference type="InterPro" id="IPR018289">
    <property type="entry name" value="MULE_transposase_dom"/>
</dbReference>
<dbReference type="AlphaFoldDB" id="A0AAF0WA22"/>
<keyword evidence="1" id="KW-0862">Zinc</keyword>
<name>A0AAF0WA22_DAUCS</name>
<feature type="domain" description="SWIM-type" evidence="2">
    <location>
        <begin position="583"/>
        <end position="617"/>
    </location>
</feature>
<dbReference type="InterPro" id="IPR004330">
    <property type="entry name" value="FAR1_DNA_bnd_dom"/>
</dbReference>
<dbReference type="InterPro" id="IPR007527">
    <property type="entry name" value="Znf_SWIM"/>
</dbReference>
<proteinExistence type="predicted"/>
<gene>
    <name evidence="3" type="ORF">DCAR_0104838</name>
</gene>
<dbReference type="Pfam" id="PF10551">
    <property type="entry name" value="MULE"/>
    <property type="match status" value="1"/>
</dbReference>